<proteinExistence type="predicted"/>
<dbReference type="InterPro" id="IPR036609">
    <property type="entry name" value="LCCL_sf"/>
</dbReference>
<evidence type="ECO:0000313" key="2">
    <source>
        <dbReference type="EMBL" id="ORZ15139.1"/>
    </source>
</evidence>
<dbReference type="Proteomes" id="UP000193560">
    <property type="component" value="Unassembled WGS sequence"/>
</dbReference>
<keyword evidence="3" id="KW-1185">Reference proteome</keyword>
<dbReference type="STRING" id="90262.A0A1X2IEN7"/>
<dbReference type="AlphaFoldDB" id="A0A1X2IEN7"/>
<accession>A0A1X2IEN7</accession>
<gene>
    <name evidence="2" type="ORF">BCR42DRAFT_438331</name>
</gene>
<dbReference type="OrthoDB" id="3596986at2759"/>
<sequence>MVQAPKVVINNEQVWKAIKAKKETNLGFYLYQPSMLLPNLQEHLNGIVQVRIPARYLSYQNPKVKKRAIWGTGIYTDDSDVVSMAIHSGKFIPEHHDPELESNDPFLMAVAGKSMESIRAATRKQAMSPKTYLLGRNGDDTIPEYDIKVTLRVLPKLQDYTSTIQHRIKSRQWGGNHDGVSFYVEKVEQLKKGEARSCGRSSLKTNLFRHERYRKQAPRLMNTESNRPSKPIDHVV</sequence>
<dbReference type="EMBL" id="MCGE01000013">
    <property type="protein sequence ID" value="ORZ15139.1"/>
    <property type="molecule type" value="Genomic_DNA"/>
</dbReference>
<dbReference type="InterPro" id="IPR013951">
    <property type="entry name" value="Rxt3"/>
</dbReference>
<name>A0A1X2IEN7_9FUNG</name>
<reference evidence="2 3" key="1">
    <citation type="submission" date="2016-07" db="EMBL/GenBank/DDBJ databases">
        <title>Pervasive Adenine N6-methylation of Active Genes in Fungi.</title>
        <authorList>
            <consortium name="DOE Joint Genome Institute"/>
            <person name="Mondo S.J."/>
            <person name="Dannebaum R.O."/>
            <person name="Kuo R.C."/>
            <person name="Labutti K."/>
            <person name="Haridas S."/>
            <person name="Kuo A."/>
            <person name="Salamov A."/>
            <person name="Ahrendt S.R."/>
            <person name="Lipzen A."/>
            <person name="Sullivan W."/>
            <person name="Andreopoulos W.B."/>
            <person name="Clum A."/>
            <person name="Lindquist E."/>
            <person name="Daum C."/>
            <person name="Ramamoorthy G.K."/>
            <person name="Gryganskyi A."/>
            <person name="Culley D."/>
            <person name="Magnuson J.K."/>
            <person name="James T.Y."/>
            <person name="O'Malley M.A."/>
            <person name="Stajich J.E."/>
            <person name="Spatafora J.W."/>
            <person name="Visel A."/>
            <person name="Grigoriev I.V."/>
        </authorList>
    </citation>
    <scope>NUCLEOTIDE SEQUENCE [LARGE SCALE GENOMIC DNA]</scope>
    <source>
        <strain evidence="2 3">NRRL 1336</strain>
    </source>
</reference>
<dbReference type="Pfam" id="PF08642">
    <property type="entry name" value="Rxt3"/>
    <property type="match status" value="1"/>
</dbReference>
<evidence type="ECO:0000313" key="3">
    <source>
        <dbReference type="Proteomes" id="UP000193560"/>
    </source>
</evidence>
<feature type="region of interest" description="Disordered" evidence="1">
    <location>
        <begin position="211"/>
        <end position="236"/>
    </location>
</feature>
<comment type="caution">
    <text evidence="2">The sequence shown here is derived from an EMBL/GenBank/DDBJ whole genome shotgun (WGS) entry which is preliminary data.</text>
</comment>
<dbReference type="Gene3D" id="2.170.130.20">
    <property type="entry name" value="LCCL-like domain"/>
    <property type="match status" value="1"/>
</dbReference>
<organism evidence="2 3">
    <name type="scientific">Absidia repens</name>
    <dbReference type="NCBI Taxonomy" id="90262"/>
    <lineage>
        <taxon>Eukaryota</taxon>
        <taxon>Fungi</taxon>
        <taxon>Fungi incertae sedis</taxon>
        <taxon>Mucoromycota</taxon>
        <taxon>Mucoromycotina</taxon>
        <taxon>Mucoromycetes</taxon>
        <taxon>Mucorales</taxon>
        <taxon>Cunninghamellaceae</taxon>
        <taxon>Absidia</taxon>
    </lineage>
</organism>
<evidence type="ECO:0000256" key="1">
    <source>
        <dbReference type="SAM" id="MobiDB-lite"/>
    </source>
</evidence>
<protein>
    <submittedName>
        <fullName evidence="2">Histone deacetylation protein Rxt3-domain-containing protein</fullName>
    </submittedName>
</protein>